<name>A0A6I7HLM2_9HYPH</name>
<keyword evidence="1" id="KW-0472">Membrane</keyword>
<evidence type="ECO:0000256" key="1">
    <source>
        <dbReference type="SAM" id="Phobius"/>
    </source>
</evidence>
<accession>A0A6I7HLM2</accession>
<organism evidence="2 3">
    <name type="scientific">Ciceribacter lividus</name>
    <dbReference type="NCBI Taxonomy" id="1197950"/>
    <lineage>
        <taxon>Bacteria</taxon>
        <taxon>Pseudomonadati</taxon>
        <taxon>Pseudomonadota</taxon>
        <taxon>Alphaproteobacteria</taxon>
        <taxon>Hyphomicrobiales</taxon>
        <taxon>Rhizobiaceae</taxon>
        <taxon>Ciceribacter</taxon>
    </lineage>
</organism>
<proteinExistence type="predicted"/>
<dbReference type="Proteomes" id="UP000252582">
    <property type="component" value="Unassembled WGS sequence"/>
</dbReference>
<evidence type="ECO:0000313" key="3">
    <source>
        <dbReference type="Proteomes" id="UP000252582"/>
    </source>
</evidence>
<comment type="caution">
    <text evidence="2">The sequence shown here is derived from an EMBL/GenBank/DDBJ whole genome shotgun (WGS) entry which is preliminary data.</text>
</comment>
<feature type="transmembrane region" description="Helical" evidence="1">
    <location>
        <begin position="6"/>
        <end position="23"/>
    </location>
</feature>
<keyword evidence="1" id="KW-0812">Transmembrane</keyword>
<reference evidence="2 3" key="1">
    <citation type="submission" date="2018-07" db="EMBL/GenBank/DDBJ databases">
        <title>Genomic Encyclopedia of Type Strains, Phase IV (KMG-IV): sequencing the most valuable type-strain genomes for metagenomic binning, comparative biology and taxonomic classification.</title>
        <authorList>
            <person name="Goeker M."/>
        </authorList>
    </citation>
    <scope>NUCLEOTIDE SEQUENCE [LARGE SCALE GENOMIC DNA]</scope>
    <source>
        <strain evidence="2 3">DSM 25528</strain>
    </source>
</reference>
<evidence type="ECO:0000313" key="2">
    <source>
        <dbReference type="EMBL" id="RCW23169.1"/>
    </source>
</evidence>
<gene>
    <name evidence="2" type="ORF">DFR48_10738</name>
</gene>
<dbReference type="AlphaFoldDB" id="A0A6I7HLM2"/>
<feature type="transmembrane region" description="Helical" evidence="1">
    <location>
        <begin position="35"/>
        <end position="54"/>
    </location>
</feature>
<keyword evidence="3" id="KW-1185">Reference proteome</keyword>
<keyword evidence="1" id="KW-1133">Transmembrane helix</keyword>
<protein>
    <submittedName>
        <fullName evidence="2">Uncharacterized protein</fullName>
    </submittedName>
</protein>
<dbReference type="EMBL" id="QPIX01000007">
    <property type="protein sequence ID" value="RCW23169.1"/>
    <property type="molecule type" value="Genomic_DNA"/>
</dbReference>
<sequence length="55" mass="6080">MLALRILGFPIAMAAFAVLYVIATKAPEAVEMTNIILWLLLPAVVIAKSARRIWK</sequence>
<dbReference type="RefSeq" id="WP_170141879.1">
    <property type="nucleotide sequence ID" value="NZ_QPIX01000007.1"/>
</dbReference>